<dbReference type="InterPro" id="IPR001296">
    <property type="entry name" value="Glyco_trans_1"/>
</dbReference>
<feature type="domain" description="Glycosyltransferase subfamily 4-like N-terminal" evidence="2">
    <location>
        <begin position="19"/>
        <end position="174"/>
    </location>
</feature>
<evidence type="ECO:0000313" key="3">
    <source>
        <dbReference type="EMBL" id="SFR58746.1"/>
    </source>
</evidence>
<dbReference type="PANTHER" id="PTHR12526">
    <property type="entry name" value="GLYCOSYLTRANSFERASE"/>
    <property type="match status" value="1"/>
</dbReference>
<reference evidence="3 4" key="1">
    <citation type="submission" date="2016-10" db="EMBL/GenBank/DDBJ databases">
        <authorList>
            <person name="de Groot N.N."/>
        </authorList>
    </citation>
    <scope>NUCLEOTIDE SEQUENCE [LARGE SCALE GENOMIC DNA]</scope>
    <source>
        <strain evidence="3 4">CGMCC 1.9167</strain>
    </source>
</reference>
<dbReference type="Proteomes" id="UP000198644">
    <property type="component" value="Unassembled WGS sequence"/>
</dbReference>
<dbReference type="PANTHER" id="PTHR12526:SF630">
    <property type="entry name" value="GLYCOSYLTRANSFERASE"/>
    <property type="match status" value="1"/>
</dbReference>
<keyword evidence="4" id="KW-1185">Reference proteome</keyword>
<gene>
    <name evidence="3" type="ORF">SAMN05216203_1608</name>
</gene>
<dbReference type="GO" id="GO:0016757">
    <property type="term" value="F:glycosyltransferase activity"/>
    <property type="evidence" value="ECO:0007669"/>
    <property type="project" value="InterPro"/>
</dbReference>
<dbReference type="OrthoDB" id="9775208at2"/>
<dbReference type="Pfam" id="PF13439">
    <property type="entry name" value="Glyco_transf_4"/>
    <property type="match status" value="1"/>
</dbReference>
<dbReference type="Gene3D" id="3.40.50.2000">
    <property type="entry name" value="Glycogen Phosphorylase B"/>
    <property type="match status" value="2"/>
</dbReference>
<protein>
    <submittedName>
        <fullName evidence="3">Glycosyltransferase involved in cell wall bisynthesis</fullName>
    </submittedName>
</protein>
<sequence>MEQKQQPERILHITFNMGFGGTEQVIRQLVTGLAQEKFINSVLCIDGEVGDIGEQVRREGVEVFAFQRNPGFDRQLIHRIRSMIREFDVRIVHCHQYTPWVYGWMASWGTAAKVIFTEHGRFHPDRYRYKAALINPLMALMTRNVVAISEATRKALARYEFVPAGKIQVVYNGIKGLVRDPEAVSAVRQQEGIPDGHRVLGTVARLDPVKNQAMMLEAFARVLPRWPDTWLLMVGDGPARTSLEQQARTLGIADRVIFTGFRPEPADYLAAMDLFLLTSHTEGTSMTLLEAMSLGIPVIATAVGGNPEIVGDGETGLLVPTDNPVALAVAIEDLLGNDAVRKGMGDAGRKRFDARFSVSPMVCGYEQLYQQMLRG</sequence>
<keyword evidence="3" id="KW-0808">Transferase</keyword>
<dbReference type="RefSeq" id="WP_092010582.1">
    <property type="nucleotide sequence ID" value="NZ_FOYW01000001.1"/>
</dbReference>
<feature type="domain" description="Glycosyl transferase family 1" evidence="1">
    <location>
        <begin position="187"/>
        <end position="351"/>
    </location>
</feature>
<dbReference type="EMBL" id="FOYW01000001">
    <property type="protein sequence ID" value="SFR58746.1"/>
    <property type="molecule type" value="Genomic_DNA"/>
</dbReference>
<evidence type="ECO:0000259" key="1">
    <source>
        <dbReference type="Pfam" id="PF00534"/>
    </source>
</evidence>
<dbReference type="STRING" id="650891.SAMN05216203_1608"/>
<evidence type="ECO:0000259" key="2">
    <source>
        <dbReference type="Pfam" id="PF13439"/>
    </source>
</evidence>
<dbReference type="SUPFAM" id="SSF53756">
    <property type="entry name" value="UDP-Glycosyltransferase/glycogen phosphorylase"/>
    <property type="match status" value="1"/>
</dbReference>
<dbReference type="AlphaFoldDB" id="A0A1I6HWA5"/>
<evidence type="ECO:0000313" key="4">
    <source>
        <dbReference type="Proteomes" id="UP000198644"/>
    </source>
</evidence>
<name>A0A1I6HWA5_9GAMM</name>
<proteinExistence type="predicted"/>
<dbReference type="Pfam" id="PF00534">
    <property type="entry name" value="Glycos_transf_1"/>
    <property type="match status" value="1"/>
</dbReference>
<organism evidence="3 4">
    <name type="scientific">Marinobacter daqiaonensis</name>
    <dbReference type="NCBI Taxonomy" id="650891"/>
    <lineage>
        <taxon>Bacteria</taxon>
        <taxon>Pseudomonadati</taxon>
        <taxon>Pseudomonadota</taxon>
        <taxon>Gammaproteobacteria</taxon>
        <taxon>Pseudomonadales</taxon>
        <taxon>Marinobacteraceae</taxon>
        <taxon>Marinobacter</taxon>
    </lineage>
</organism>
<dbReference type="InterPro" id="IPR028098">
    <property type="entry name" value="Glyco_trans_4-like_N"/>
</dbReference>
<dbReference type="GO" id="GO:1901135">
    <property type="term" value="P:carbohydrate derivative metabolic process"/>
    <property type="evidence" value="ECO:0007669"/>
    <property type="project" value="UniProtKB-ARBA"/>
</dbReference>
<accession>A0A1I6HWA5</accession>